<evidence type="ECO:0000313" key="3">
    <source>
        <dbReference type="Proteomes" id="UP000264217"/>
    </source>
</evidence>
<reference evidence="2 3" key="1">
    <citation type="submission" date="2018-08" db="EMBL/GenBank/DDBJ databases">
        <title>Mucilaginibacter sp. MYSH2.</title>
        <authorList>
            <person name="Seo T."/>
        </authorList>
    </citation>
    <scope>NUCLEOTIDE SEQUENCE [LARGE SCALE GENOMIC DNA]</scope>
    <source>
        <strain evidence="2 3">MYSH2</strain>
    </source>
</reference>
<dbReference type="PANTHER" id="PTHR43581">
    <property type="entry name" value="ATP/GTP PHOSPHATASE"/>
    <property type="match status" value="1"/>
</dbReference>
<keyword evidence="3" id="KW-1185">Reference proteome</keyword>
<gene>
    <name evidence="2" type="ORF">D0C36_20990</name>
</gene>
<name>A0A372NMW2_9SPHI</name>
<dbReference type="SUPFAM" id="SSF52540">
    <property type="entry name" value="P-loop containing nucleoside triphosphate hydrolases"/>
    <property type="match status" value="1"/>
</dbReference>
<dbReference type="CDD" id="cd00267">
    <property type="entry name" value="ABC_ATPase"/>
    <property type="match status" value="1"/>
</dbReference>
<dbReference type="AlphaFoldDB" id="A0A372NMW2"/>
<dbReference type="Gene3D" id="3.40.50.300">
    <property type="entry name" value="P-loop containing nucleotide triphosphate hydrolases"/>
    <property type="match status" value="1"/>
</dbReference>
<dbReference type="InterPro" id="IPR027417">
    <property type="entry name" value="P-loop_NTPase"/>
</dbReference>
<dbReference type="EMBL" id="QWDC01000004">
    <property type="protein sequence ID" value="RFZ90276.1"/>
    <property type="molecule type" value="Genomic_DNA"/>
</dbReference>
<dbReference type="InterPro" id="IPR041685">
    <property type="entry name" value="AAA_GajA/Old/RecF-like"/>
</dbReference>
<accession>A0A372NMW2</accession>
<dbReference type="GO" id="GO:0005524">
    <property type="term" value="F:ATP binding"/>
    <property type="evidence" value="ECO:0007669"/>
    <property type="project" value="UniProtKB-KW"/>
</dbReference>
<dbReference type="InterPro" id="IPR041427">
    <property type="entry name" value="AbiJ-NTD3"/>
</dbReference>
<dbReference type="OrthoDB" id="9815944at2"/>
<dbReference type="InterPro" id="IPR003593">
    <property type="entry name" value="AAA+_ATPase"/>
</dbReference>
<organism evidence="2 3">
    <name type="scientific">Mucilaginibacter conchicola</name>
    <dbReference type="NCBI Taxonomy" id="2303333"/>
    <lineage>
        <taxon>Bacteria</taxon>
        <taxon>Pseudomonadati</taxon>
        <taxon>Bacteroidota</taxon>
        <taxon>Sphingobacteriia</taxon>
        <taxon>Sphingobacteriales</taxon>
        <taxon>Sphingobacteriaceae</taxon>
        <taxon>Mucilaginibacter</taxon>
    </lineage>
</organism>
<evidence type="ECO:0000313" key="2">
    <source>
        <dbReference type="EMBL" id="RFZ90276.1"/>
    </source>
</evidence>
<dbReference type="SMART" id="SM00382">
    <property type="entry name" value="AAA"/>
    <property type="match status" value="1"/>
</dbReference>
<sequence length="637" mass="73712">MITLPESLKPIILDAVLGQDQFLGKFSDDIIGFLNLIWPLQEMPSFDDRYDNAEEDAIKHLISNDDWSYEYLFVKRLSILDDDEKFKKFIETIVSPAVRGEKGQIALYVSMINSILSVSTSKFALINFENGLPVYNLQSKSEINDRPSDVPPNEIPFFHTDSKKEKTFPHFYLTYDNWDDYHNKTSYELSYRENNFNSVKIGELKLMKRGAKKTADVLSDHFLTLSDEFCSLGQANEYYANISRLFPEKYRSILLALRDAALFPKIHEAFEEDGIFKESLIRFNEPEQLLREIRFKLNGNDIGEWYKFRFQHQLPYAEEPIALEFDFETGGPVDHRVFAMIGKNGTGKTQILSTLANELSKTDTEKLFPGRPLYGKIFTVSYSIFDHFEIPAGDAAFNYVYCGLKKQGGGFLSEHEIMERILTLADKITYKKLVQEWRKILANFIPNDLLAEIFTGQRTLTLFQPQNFEEFYQKLSSGQNILVLIISEILSQIRLNSLILYDEPETHLHPNAITLLMNTIFELVEKFESYCIIATHSPLVIQEIQARNVIILERDQNMAYVRQMARESFGENLTVITEDIFGNRNIDKHHLTQINQLVNQNLNYDEVLELLTSKNLTPNLNTRLTIKAMISDRDEES</sequence>
<keyword evidence="2" id="KW-0067">ATP-binding</keyword>
<dbReference type="InterPro" id="IPR051396">
    <property type="entry name" value="Bact_Antivir_Def_Nuclease"/>
</dbReference>
<dbReference type="Proteomes" id="UP000264217">
    <property type="component" value="Unassembled WGS sequence"/>
</dbReference>
<keyword evidence="2" id="KW-0547">Nucleotide-binding</keyword>
<comment type="caution">
    <text evidence="2">The sequence shown here is derived from an EMBL/GenBank/DDBJ whole genome shotgun (WGS) entry which is preliminary data.</text>
</comment>
<protein>
    <submittedName>
        <fullName evidence="2">ATP-binding protein</fullName>
    </submittedName>
</protein>
<evidence type="ECO:0000259" key="1">
    <source>
        <dbReference type="SMART" id="SM00382"/>
    </source>
</evidence>
<proteinExistence type="predicted"/>
<dbReference type="Pfam" id="PF13175">
    <property type="entry name" value="AAA_15"/>
    <property type="match status" value="1"/>
</dbReference>
<feature type="domain" description="AAA+ ATPase" evidence="1">
    <location>
        <begin position="334"/>
        <end position="556"/>
    </location>
</feature>
<dbReference type="PANTHER" id="PTHR43581:SF2">
    <property type="entry name" value="EXCINUCLEASE ATPASE SUBUNIT"/>
    <property type="match status" value="1"/>
</dbReference>
<dbReference type="Pfam" id="PF18860">
    <property type="entry name" value="AbiJ_NTD3"/>
    <property type="match status" value="1"/>
</dbReference>
<dbReference type="RefSeq" id="WP_117393690.1">
    <property type="nucleotide sequence ID" value="NZ_QWDC01000004.1"/>
</dbReference>